<dbReference type="STRING" id="1618490.US90_C0016G0017"/>
<sequence>MTVDTSLFQQAQQYLFNSQQKEFLKDIEIILQRLGQEDSISDYSFIVSPAAKAYEGFLKDFFLKTHIIDQYSYESDRFRVGKTLNPSLRYKRYSIYQKLANIHQEGEELAEILWSAWKRGRNEIFHFFPGTSHNLDRADAEERINLILKAIIKAGQFQKQII</sequence>
<organism evidence="1 2">
    <name type="scientific">Candidatus Shapirobacteria bacterium GW2011_GWE2_38_30</name>
    <dbReference type="NCBI Taxonomy" id="1618490"/>
    <lineage>
        <taxon>Bacteria</taxon>
        <taxon>Candidatus Shapironibacteriota</taxon>
    </lineage>
</organism>
<evidence type="ECO:0000313" key="2">
    <source>
        <dbReference type="Proteomes" id="UP000034406"/>
    </source>
</evidence>
<proteinExistence type="predicted"/>
<evidence type="ECO:0008006" key="3">
    <source>
        <dbReference type="Google" id="ProtNLM"/>
    </source>
</evidence>
<reference evidence="1 2" key="1">
    <citation type="journal article" date="2015" name="Nature">
        <title>rRNA introns, odd ribosomes, and small enigmatic genomes across a large radiation of phyla.</title>
        <authorList>
            <person name="Brown C.T."/>
            <person name="Hug L.A."/>
            <person name="Thomas B.C."/>
            <person name="Sharon I."/>
            <person name="Castelle C.J."/>
            <person name="Singh A."/>
            <person name="Wilkins M.J."/>
            <person name="Williams K.H."/>
            <person name="Banfield J.F."/>
        </authorList>
    </citation>
    <scope>NUCLEOTIDE SEQUENCE [LARGE SCALE GENOMIC DNA]</scope>
</reference>
<dbReference type="AlphaFoldDB" id="A0A0G0K205"/>
<dbReference type="EMBL" id="LBUT01000016">
    <property type="protein sequence ID" value="KKQ69515.1"/>
    <property type="molecule type" value="Genomic_DNA"/>
</dbReference>
<protein>
    <recommendedName>
        <fullName evidence="3">Bacterial toxin RNase RnlA/LsoA DBD domain-containing protein</fullName>
    </recommendedName>
</protein>
<gene>
    <name evidence="1" type="ORF">US90_C0016G0017</name>
</gene>
<evidence type="ECO:0000313" key="1">
    <source>
        <dbReference type="EMBL" id="KKQ69515.1"/>
    </source>
</evidence>
<dbReference type="Proteomes" id="UP000034406">
    <property type="component" value="Unassembled WGS sequence"/>
</dbReference>
<name>A0A0G0K205_9BACT</name>
<accession>A0A0G0K205</accession>
<comment type="caution">
    <text evidence="1">The sequence shown here is derived from an EMBL/GenBank/DDBJ whole genome shotgun (WGS) entry which is preliminary data.</text>
</comment>